<comment type="subcellular location">
    <subcellularLocation>
        <location evidence="1">Cytoplasm</location>
    </subcellularLocation>
</comment>
<dbReference type="PANTHER" id="PTHR33799:SF1">
    <property type="entry name" value="PTS SYSTEM MANNOSE-SPECIFIC EIIAB COMPONENT-RELATED"/>
    <property type="match status" value="1"/>
</dbReference>
<dbReference type="InterPro" id="IPR004701">
    <property type="entry name" value="PTS_EIIA_man-typ"/>
</dbReference>
<dbReference type="InterPro" id="IPR033887">
    <property type="entry name" value="PTS_IIA_man"/>
</dbReference>
<evidence type="ECO:0000313" key="9">
    <source>
        <dbReference type="EMBL" id="MBR0665350.1"/>
    </source>
</evidence>
<dbReference type="PROSITE" id="PS51096">
    <property type="entry name" value="PTS_EIIA_TYPE_4"/>
    <property type="match status" value="1"/>
</dbReference>
<dbReference type="Pfam" id="PF03610">
    <property type="entry name" value="EIIA-man"/>
    <property type="match status" value="1"/>
</dbReference>
<dbReference type="RefSeq" id="WP_211853018.1">
    <property type="nucleotide sequence ID" value="NZ_JAAGBB010000014.1"/>
</dbReference>
<feature type="domain" description="PTS EIIA type-4" evidence="8">
    <location>
        <begin position="1"/>
        <end position="124"/>
    </location>
</feature>
<dbReference type="CDD" id="cd00006">
    <property type="entry name" value="PTS_IIA_man"/>
    <property type="match status" value="1"/>
</dbReference>
<keyword evidence="7" id="KW-0418">Kinase</keyword>
<reference evidence="10" key="1">
    <citation type="journal article" date="2021" name="Syst. Appl. Microbiol.">
        <title>Roseomonas hellenica sp. nov., isolated from roots of wild-growing Alkanna tinctoria.</title>
        <authorList>
            <person name="Rat A."/>
            <person name="Naranjo H.D."/>
            <person name="Lebbe L."/>
            <person name="Cnockaert M."/>
            <person name="Krigas N."/>
            <person name="Grigoriadou K."/>
            <person name="Maloupa E."/>
            <person name="Willems A."/>
        </authorList>
    </citation>
    <scope>NUCLEOTIDE SEQUENCE [LARGE SCALE GENOMIC DNA]</scope>
    <source>
        <strain evidence="10">LMG 31523</strain>
    </source>
</reference>
<sequence length="146" mass="15262">MIGLVLVTHGRLAEELRLAMEHVVGKQPAVATVCIGPEDDMEHSRRDIGGCIDAVDQGDGVVVLTDMHGGTPSNLAVQMMQERAGVQVIAGVNVPMLVKLAKLRGSEKLADAVEHAKMAGRKYIACGADILNGNVNGVVKNGGRGT</sequence>
<name>A0ABS5EYH2_9PROT</name>
<keyword evidence="5" id="KW-0808">Transferase</keyword>
<evidence type="ECO:0000256" key="6">
    <source>
        <dbReference type="ARBA" id="ARBA00022683"/>
    </source>
</evidence>
<evidence type="ECO:0000256" key="4">
    <source>
        <dbReference type="ARBA" id="ARBA00022597"/>
    </source>
</evidence>
<keyword evidence="10" id="KW-1185">Reference proteome</keyword>
<dbReference type="Gene3D" id="3.40.50.510">
    <property type="entry name" value="Phosphotransferase system, mannose-type IIA component"/>
    <property type="match status" value="1"/>
</dbReference>
<comment type="caution">
    <text evidence="9">The sequence shown here is derived from an EMBL/GenBank/DDBJ whole genome shotgun (WGS) entry which is preliminary data.</text>
</comment>
<evidence type="ECO:0000256" key="1">
    <source>
        <dbReference type="ARBA" id="ARBA00004496"/>
    </source>
</evidence>
<evidence type="ECO:0000256" key="5">
    <source>
        <dbReference type="ARBA" id="ARBA00022679"/>
    </source>
</evidence>
<protein>
    <submittedName>
        <fullName evidence="9">PTS sugar transporter subunit IIA</fullName>
    </submittedName>
</protein>
<dbReference type="PANTHER" id="PTHR33799">
    <property type="entry name" value="PTS PERMEASE-RELATED-RELATED"/>
    <property type="match status" value="1"/>
</dbReference>
<organism evidence="9 10">
    <name type="scientific">Plastoroseomonas hellenica</name>
    <dbReference type="NCBI Taxonomy" id="2687306"/>
    <lineage>
        <taxon>Bacteria</taxon>
        <taxon>Pseudomonadati</taxon>
        <taxon>Pseudomonadota</taxon>
        <taxon>Alphaproteobacteria</taxon>
        <taxon>Acetobacterales</taxon>
        <taxon>Acetobacteraceae</taxon>
        <taxon>Plastoroseomonas</taxon>
    </lineage>
</organism>
<keyword evidence="4 9" id="KW-0762">Sugar transport</keyword>
<evidence type="ECO:0000313" key="10">
    <source>
        <dbReference type="Proteomes" id="UP001196870"/>
    </source>
</evidence>
<evidence type="ECO:0000259" key="8">
    <source>
        <dbReference type="PROSITE" id="PS51096"/>
    </source>
</evidence>
<evidence type="ECO:0000256" key="2">
    <source>
        <dbReference type="ARBA" id="ARBA00022448"/>
    </source>
</evidence>
<dbReference type="Proteomes" id="UP001196870">
    <property type="component" value="Unassembled WGS sequence"/>
</dbReference>
<dbReference type="EMBL" id="JAAGBB010000014">
    <property type="protein sequence ID" value="MBR0665350.1"/>
    <property type="molecule type" value="Genomic_DNA"/>
</dbReference>
<keyword evidence="6" id="KW-0598">Phosphotransferase system</keyword>
<evidence type="ECO:0000256" key="7">
    <source>
        <dbReference type="ARBA" id="ARBA00022777"/>
    </source>
</evidence>
<proteinExistence type="predicted"/>
<keyword evidence="3" id="KW-0963">Cytoplasm</keyword>
<dbReference type="InterPro" id="IPR036662">
    <property type="entry name" value="PTS_EIIA_man-typ_sf"/>
</dbReference>
<accession>A0ABS5EYH2</accession>
<dbReference type="SUPFAM" id="SSF53062">
    <property type="entry name" value="PTS system fructose IIA component-like"/>
    <property type="match status" value="1"/>
</dbReference>
<evidence type="ECO:0000256" key="3">
    <source>
        <dbReference type="ARBA" id="ARBA00022490"/>
    </source>
</evidence>
<keyword evidence="2" id="KW-0813">Transport</keyword>
<gene>
    <name evidence="9" type="ORF">GXW71_13380</name>
</gene>
<dbReference type="InterPro" id="IPR051471">
    <property type="entry name" value="Bacterial_PTS_sugar_comp"/>
</dbReference>